<accession>A0AAD2CT35</accession>
<dbReference type="AlphaFoldDB" id="A0AAD2CT35"/>
<dbReference type="SUPFAM" id="SSF47095">
    <property type="entry name" value="HMG-box"/>
    <property type="match status" value="1"/>
</dbReference>
<proteinExistence type="predicted"/>
<sequence length="144" mass="16375">MTRKSSGLGAMMLAKLTGLDFDSPESLAMHYKVLRTGVDDKGVPKHFLGFDTDLELLGKKIKQYRKLSNDQQAAEGQRWNEMPDWEKDTFISRIEELKRKFNPQKMSQYDQPTARNISPIPTEHLAVTGPAITLDTTISRSTIY</sequence>
<evidence type="ECO:0000313" key="1">
    <source>
        <dbReference type="EMBL" id="CAJ1944950.1"/>
    </source>
</evidence>
<gene>
    <name evidence="1" type="ORF">CYCCA115_LOCUS9122</name>
</gene>
<keyword evidence="2" id="KW-1185">Reference proteome</keyword>
<comment type="caution">
    <text evidence="1">The sequence shown here is derived from an EMBL/GenBank/DDBJ whole genome shotgun (WGS) entry which is preliminary data.</text>
</comment>
<organism evidence="1 2">
    <name type="scientific">Cylindrotheca closterium</name>
    <dbReference type="NCBI Taxonomy" id="2856"/>
    <lineage>
        <taxon>Eukaryota</taxon>
        <taxon>Sar</taxon>
        <taxon>Stramenopiles</taxon>
        <taxon>Ochrophyta</taxon>
        <taxon>Bacillariophyta</taxon>
        <taxon>Bacillariophyceae</taxon>
        <taxon>Bacillariophycidae</taxon>
        <taxon>Bacillariales</taxon>
        <taxon>Bacillariaceae</taxon>
        <taxon>Cylindrotheca</taxon>
    </lineage>
</organism>
<dbReference type="Proteomes" id="UP001295423">
    <property type="component" value="Unassembled WGS sequence"/>
</dbReference>
<name>A0AAD2CT35_9STRA</name>
<protein>
    <submittedName>
        <fullName evidence="1">Uncharacterized protein</fullName>
    </submittedName>
</protein>
<reference evidence="1" key="1">
    <citation type="submission" date="2023-08" db="EMBL/GenBank/DDBJ databases">
        <authorList>
            <person name="Audoor S."/>
            <person name="Bilcke G."/>
        </authorList>
    </citation>
    <scope>NUCLEOTIDE SEQUENCE</scope>
</reference>
<dbReference type="EMBL" id="CAKOGP040001280">
    <property type="protein sequence ID" value="CAJ1944950.1"/>
    <property type="molecule type" value="Genomic_DNA"/>
</dbReference>
<evidence type="ECO:0000313" key="2">
    <source>
        <dbReference type="Proteomes" id="UP001295423"/>
    </source>
</evidence>
<dbReference type="InterPro" id="IPR036910">
    <property type="entry name" value="HMG_box_dom_sf"/>
</dbReference>
<dbReference type="Gene3D" id="1.10.30.10">
    <property type="entry name" value="High mobility group box domain"/>
    <property type="match status" value="1"/>
</dbReference>